<dbReference type="InterPro" id="IPR007110">
    <property type="entry name" value="Ig-like_dom"/>
</dbReference>
<proteinExistence type="predicted"/>
<feature type="compositionally biased region" description="Basic and acidic residues" evidence="1">
    <location>
        <begin position="360"/>
        <end position="370"/>
    </location>
</feature>
<dbReference type="InterPro" id="IPR003598">
    <property type="entry name" value="Ig_sub2"/>
</dbReference>
<gene>
    <name evidence="4" type="ORF">OTU49_006080</name>
</gene>
<evidence type="ECO:0000259" key="3">
    <source>
        <dbReference type="PROSITE" id="PS50835"/>
    </source>
</evidence>
<dbReference type="PROSITE" id="PS50835">
    <property type="entry name" value="IG_LIKE"/>
    <property type="match status" value="1"/>
</dbReference>
<keyword evidence="2" id="KW-0812">Transmembrane</keyword>
<accession>A0AAW0WTM2</accession>
<dbReference type="InterPro" id="IPR036179">
    <property type="entry name" value="Ig-like_dom_sf"/>
</dbReference>
<dbReference type="SUPFAM" id="SSF48726">
    <property type="entry name" value="Immunoglobulin"/>
    <property type="match status" value="2"/>
</dbReference>
<evidence type="ECO:0000256" key="2">
    <source>
        <dbReference type="SAM" id="Phobius"/>
    </source>
</evidence>
<dbReference type="InterPro" id="IPR036116">
    <property type="entry name" value="FN3_sf"/>
</dbReference>
<comment type="caution">
    <text evidence="4">The sequence shown here is derived from an EMBL/GenBank/DDBJ whole genome shotgun (WGS) entry which is preliminary data.</text>
</comment>
<keyword evidence="2" id="KW-1133">Transmembrane helix</keyword>
<dbReference type="SMART" id="SM00408">
    <property type="entry name" value="IGc2"/>
    <property type="match status" value="2"/>
</dbReference>
<feature type="region of interest" description="Disordered" evidence="1">
    <location>
        <begin position="496"/>
        <end position="556"/>
    </location>
</feature>
<dbReference type="Proteomes" id="UP001445076">
    <property type="component" value="Unassembled WGS sequence"/>
</dbReference>
<protein>
    <recommendedName>
        <fullName evidence="3">Ig-like domain-containing protein</fullName>
    </recommendedName>
</protein>
<dbReference type="SUPFAM" id="SSF49265">
    <property type="entry name" value="Fibronectin type III"/>
    <property type="match status" value="1"/>
</dbReference>
<dbReference type="PANTHER" id="PTHR23278:SF19">
    <property type="entry name" value="OBSCURIN"/>
    <property type="match status" value="1"/>
</dbReference>
<evidence type="ECO:0000313" key="4">
    <source>
        <dbReference type="EMBL" id="KAK8734240.1"/>
    </source>
</evidence>
<feature type="compositionally biased region" description="Polar residues" evidence="1">
    <location>
        <begin position="505"/>
        <end position="515"/>
    </location>
</feature>
<dbReference type="Pfam" id="PF13927">
    <property type="entry name" value="Ig_3"/>
    <property type="match status" value="1"/>
</dbReference>
<dbReference type="SMART" id="SM00409">
    <property type="entry name" value="IG"/>
    <property type="match status" value="1"/>
</dbReference>
<dbReference type="InterPro" id="IPR003599">
    <property type="entry name" value="Ig_sub"/>
</dbReference>
<dbReference type="PANTHER" id="PTHR23278">
    <property type="entry name" value="SIDESTEP PROTEIN"/>
    <property type="match status" value="1"/>
</dbReference>
<feature type="transmembrane region" description="Helical" evidence="2">
    <location>
        <begin position="316"/>
        <end position="337"/>
    </location>
</feature>
<keyword evidence="2" id="KW-0472">Membrane</keyword>
<feature type="region of interest" description="Disordered" evidence="1">
    <location>
        <begin position="346"/>
        <end position="386"/>
    </location>
</feature>
<feature type="compositionally biased region" description="Polar residues" evidence="1">
    <location>
        <begin position="545"/>
        <end position="555"/>
    </location>
</feature>
<dbReference type="EMBL" id="JARKIK010000051">
    <property type="protein sequence ID" value="KAK8734240.1"/>
    <property type="molecule type" value="Genomic_DNA"/>
</dbReference>
<evidence type="ECO:0000313" key="5">
    <source>
        <dbReference type="Proteomes" id="UP001445076"/>
    </source>
</evidence>
<dbReference type="Gene3D" id="2.60.40.10">
    <property type="entry name" value="Immunoglobulins"/>
    <property type="match status" value="2"/>
</dbReference>
<sequence length="721" mass="78063">MPVARLEPGRSVNLGDIKEGDDVYFVCYITSNPSIYKLFWIHEGQELHHNVSAGVIMSNQSLVLQRVSRAASGQYSCVASNIQGDGHSNPQLLRVKYAPVCRHKQMVYLGASKYEQISLTCDLDAYPTPSHFRWTFNNSGESVDVPQEHIVAGGWRSTVTYAPNTDLDYGTLLCWGLNSVGVQRRPCVFHVFPADRPDPVHNCTVHVSMAAVNVVCMAGFDGGLPQTFILELYESSHGRLLANSTSTVPRFSVEGLEAGMALQGVVYSFNAKGRGEEVALSALTLTHLPEKHTAAVKPSPGPAPPTVGHRAHTTTVAVLVGVAAGALLVVVIVCVAVRVRGRAGVGAPAGSLAKTNPETSLKDSNLRQDENPDVIPQSETQSMGERRVRTITTAATLLHTYQALQNYQPASSGTDAGDGDVLLHGGISGMSLKLNNWNPKHPTSASLPHTATCLQHVSPPLQHASVLLQHAAIPLQHATVPLQRAAPPLQQLLTRSSNDNDRFSLYQQKPGNNTIKAVDGYNSHSQELQQESKPLRSTAVAENQGRPSLTPSSAAKGQEHFSLIFSTTKEPQHAQLWLSSAAKEKKLKFNLAPKERAHTMLRSKSVPKERAHAMLKSNSVPKERAHTMLRANSVPKERAHAMLKSNSVPKERAHTMLRSKSAAKRLEDSPFTATLSAREQDDAPFISPATAVQEYLMTCEDQPGEPDACVPLIAGQKESSV</sequence>
<dbReference type="AlphaFoldDB" id="A0AAW0WTM2"/>
<reference evidence="4 5" key="1">
    <citation type="journal article" date="2024" name="BMC Genomics">
        <title>Genome assembly of redclaw crayfish (Cherax quadricarinatus) provides insights into its immune adaptation and hypoxia tolerance.</title>
        <authorList>
            <person name="Liu Z."/>
            <person name="Zheng J."/>
            <person name="Li H."/>
            <person name="Fang K."/>
            <person name="Wang S."/>
            <person name="He J."/>
            <person name="Zhou D."/>
            <person name="Weng S."/>
            <person name="Chi M."/>
            <person name="Gu Z."/>
            <person name="He J."/>
            <person name="Li F."/>
            <person name="Wang M."/>
        </authorList>
    </citation>
    <scope>NUCLEOTIDE SEQUENCE [LARGE SCALE GENOMIC DNA]</scope>
    <source>
        <strain evidence="4">ZL_2023a</strain>
    </source>
</reference>
<dbReference type="InterPro" id="IPR013783">
    <property type="entry name" value="Ig-like_fold"/>
</dbReference>
<evidence type="ECO:0000256" key="1">
    <source>
        <dbReference type="SAM" id="MobiDB-lite"/>
    </source>
</evidence>
<organism evidence="4 5">
    <name type="scientific">Cherax quadricarinatus</name>
    <name type="common">Australian red claw crayfish</name>
    <dbReference type="NCBI Taxonomy" id="27406"/>
    <lineage>
        <taxon>Eukaryota</taxon>
        <taxon>Metazoa</taxon>
        <taxon>Ecdysozoa</taxon>
        <taxon>Arthropoda</taxon>
        <taxon>Crustacea</taxon>
        <taxon>Multicrustacea</taxon>
        <taxon>Malacostraca</taxon>
        <taxon>Eumalacostraca</taxon>
        <taxon>Eucarida</taxon>
        <taxon>Decapoda</taxon>
        <taxon>Pleocyemata</taxon>
        <taxon>Astacidea</taxon>
        <taxon>Parastacoidea</taxon>
        <taxon>Parastacidae</taxon>
        <taxon>Cherax</taxon>
    </lineage>
</organism>
<keyword evidence="5" id="KW-1185">Reference proteome</keyword>
<name>A0AAW0WTM2_CHEQU</name>
<feature type="domain" description="Ig-like" evidence="3">
    <location>
        <begin position="2"/>
        <end position="94"/>
    </location>
</feature>
<feature type="compositionally biased region" description="Polar residues" evidence="1">
    <location>
        <begin position="522"/>
        <end position="532"/>
    </location>
</feature>